<dbReference type="PANTHER" id="PTHR13932:SF5">
    <property type="entry name" value="RADICAL S-ADENOSYL METHIONINE DOMAIN-CONTAINING PROTEIN 1, MITOCHONDRIAL"/>
    <property type="match status" value="1"/>
</dbReference>
<dbReference type="InterPro" id="IPR034505">
    <property type="entry name" value="Coproporphyrinogen-III_oxidase"/>
</dbReference>
<protein>
    <recommendedName>
        <fullName evidence="3 10">Heme chaperone HemW</fullName>
    </recommendedName>
</protein>
<dbReference type="Pfam" id="PF04055">
    <property type="entry name" value="Radical_SAM"/>
    <property type="match status" value="1"/>
</dbReference>
<evidence type="ECO:0000256" key="10">
    <source>
        <dbReference type="RuleBase" id="RU364116"/>
    </source>
</evidence>
<dbReference type="InterPro" id="IPR010723">
    <property type="entry name" value="HemN_C"/>
</dbReference>
<dbReference type="InterPro" id="IPR058240">
    <property type="entry name" value="rSAM_sf"/>
</dbReference>
<evidence type="ECO:0000256" key="1">
    <source>
        <dbReference type="ARBA" id="ARBA00001966"/>
    </source>
</evidence>
<evidence type="ECO:0000256" key="8">
    <source>
        <dbReference type="ARBA" id="ARBA00023014"/>
    </source>
</evidence>
<comment type="cofactor">
    <cofactor evidence="1">
        <name>[4Fe-4S] cluster</name>
        <dbReference type="ChEBI" id="CHEBI:49883"/>
    </cofactor>
</comment>
<dbReference type="NCBIfam" id="TIGR00539">
    <property type="entry name" value="hemN_rel"/>
    <property type="match status" value="1"/>
</dbReference>
<keyword evidence="10" id="KW-0963">Cytoplasm</keyword>
<keyword evidence="5 10" id="KW-0949">S-adenosyl-L-methionine</keyword>
<dbReference type="STRING" id="1385369.N825_35350"/>
<comment type="similarity">
    <text evidence="2">Belongs to the anaerobic coproporphyrinogen-III oxidase family. HemW subfamily.</text>
</comment>
<evidence type="ECO:0000313" key="13">
    <source>
        <dbReference type="Proteomes" id="UP000019486"/>
    </source>
</evidence>
<evidence type="ECO:0000256" key="3">
    <source>
        <dbReference type="ARBA" id="ARBA00017228"/>
    </source>
</evidence>
<organism evidence="12 13">
    <name type="scientific">Skermanella stibiiresistens SB22</name>
    <dbReference type="NCBI Taxonomy" id="1385369"/>
    <lineage>
        <taxon>Bacteria</taxon>
        <taxon>Pseudomonadati</taxon>
        <taxon>Pseudomonadota</taxon>
        <taxon>Alphaproteobacteria</taxon>
        <taxon>Rhodospirillales</taxon>
        <taxon>Azospirillaceae</taxon>
        <taxon>Skermanella</taxon>
    </lineage>
</organism>
<keyword evidence="10" id="KW-0004">4Fe-4S</keyword>
<feature type="domain" description="Radical SAM core" evidence="11">
    <location>
        <begin position="9"/>
        <end position="241"/>
    </location>
</feature>
<dbReference type="PANTHER" id="PTHR13932">
    <property type="entry name" value="COPROPORPHYRINIGEN III OXIDASE"/>
    <property type="match status" value="1"/>
</dbReference>
<dbReference type="SUPFAM" id="SSF102114">
    <property type="entry name" value="Radical SAM enzymes"/>
    <property type="match status" value="1"/>
</dbReference>
<evidence type="ECO:0000256" key="6">
    <source>
        <dbReference type="ARBA" id="ARBA00022723"/>
    </source>
</evidence>
<accession>W9H765</accession>
<dbReference type="GO" id="GO:0046872">
    <property type="term" value="F:metal ion binding"/>
    <property type="evidence" value="ECO:0007669"/>
    <property type="project" value="UniProtKB-UniRule"/>
</dbReference>
<dbReference type="SFLD" id="SFLDG01065">
    <property type="entry name" value="anaerobic_coproporphyrinogen-I"/>
    <property type="match status" value="1"/>
</dbReference>
<dbReference type="Gene3D" id="3.20.20.70">
    <property type="entry name" value="Aldolase class I"/>
    <property type="match status" value="1"/>
</dbReference>
<dbReference type="AlphaFoldDB" id="W9H765"/>
<evidence type="ECO:0000256" key="9">
    <source>
        <dbReference type="ARBA" id="ARBA00023186"/>
    </source>
</evidence>
<dbReference type="GO" id="GO:0004109">
    <property type="term" value="F:coproporphyrinogen oxidase activity"/>
    <property type="evidence" value="ECO:0007669"/>
    <property type="project" value="InterPro"/>
</dbReference>
<dbReference type="GO" id="GO:0051539">
    <property type="term" value="F:4 iron, 4 sulfur cluster binding"/>
    <property type="evidence" value="ECO:0007669"/>
    <property type="project" value="UniProtKB-UniRule"/>
</dbReference>
<sequence>MFRLTPLDPGLDPGFGIYVHWPFCLAKCPYCDFNSHVRDSVDHDRWREALLRELDHYADVTADRTVTSIFFGGGTPSLMNPATVAAVIERVAQRWKTAPGLEITLEANPTSVEATRFQGFRAAGVNRVSLGIQALDDQSLKFLGRAHSASEALGAIGLAARQFDRFSFDLIYARPNQSVAAWEAELKRALDHAVGHLSVYQLTIEEGTRFHTLHNRGDFVLPDDELAGDLFEATQALLTGAGLPAYEISNHARPGEESRHNLTYWRYGDYVGIGPGAHGRLTLDGAKHATRAHRAPEIWLDRVDRHGHGGHAAEPVAPAERAVELLMMGLRLAEGVPLARLEAESGQPFAQSLDAAGLDRMIAGGFVELADDRLRATAAGRQRLNALLAQLLHA</sequence>
<keyword evidence="6 10" id="KW-0479">Metal-binding</keyword>
<dbReference type="Proteomes" id="UP000019486">
    <property type="component" value="Unassembled WGS sequence"/>
</dbReference>
<evidence type="ECO:0000259" key="11">
    <source>
        <dbReference type="PROSITE" id="PS51918"/>
    </source>
</evidence>
<evidence type="ECO:0000256" key="4">
    <source>
        <dbReference type="ARBA" id="ARBA00022617"/>
    </source>
</evidence>
<keyword evidence="8 10" id="KW-0411">Iron-sulfur</keyword>
<dbReference type="SFLD" id="SFLDF00562">
    <property type="entry name" value="HemN-like__clustered_with_heat"/>
    <property type="match status" value="1"/>
</dbReference>
<evidence type="ECO:0000256" key="5">
    <source>
        <dbReference type="ARBA" id="ARBA00022691"/>
    </source>
</evidence>
<dbReference type="SFLD" id="SFLDF00288">
    <property type="entry name" value="HemN-like__clustered_with_nucl"/>
    <property type="match status" value="1"/>
</dbReference>
<dbReference type="SFLD" id="SFLDS00029">
    <property type="entry name" value="Radical_SAM"/>
    <property type="match status" value="1"/>
</dbReference>
<dbReference type="PATRIC" id="fig|1385369.3.peg.2432"/>
<dbReference type="InterPro" id="IPR006638">
    <property type="entry name" value="Elp3/MiaA/NifB-like_rSAM"/>
</dbReference>
<keyword evidence="7 10" id="KW-0408">Iron</keyword>
<dbReference type="InterPro" id="IPR007197">
    <property type="entry name" value="rSAM"/>
</dbReference>
<evidence type="ECO:0000256" key="2">
    <source>
        <dbReference type="ARBA" id="ARBA00006100"/>
    </source>
</evidence>
<evidence type="ECO:0000313" key="12">
    <source>
        <dbReference type="EMBL" id="EWY40547.1"/>
    </source>
</evidence>
<dbReference type="EMBL" id="AVFL01000007">
    <property type="protein sequence ID" value="EWY40547.1"/>
    <property type="molecule type" value="Genomic_DNA"/>
</dbReference>
<dbReference type="GO" id="GO:0005737">
    <property type="term" value="C:cytoplasm"/>
    <property type="evidence" value="ECO:0007669"/>
    <property type="project" value="UniProtKB-SubCell"/>
</dbReference>
<dbReference type="PROSITE" id="PS51918">
    <property type="entry name" value="RADICAL_SAM"/>
    <property type="match status" value="1"/>
</dbReference>
<reference evidence="12 13" key="1">
    <citation type="submission" date="2013-08" db="EMBL/GenBank/DDBJ databases">
        <title>The genome sequence of Skermanella stibiiresistens.</title>
        <authorList>
            <person name="Zhu W."/>
            <person name="Wang G."/>
        </authorList>
    </citation>
    <scope>NUCLEOTIDE SEQUENCE [LARGE SCALE GENOMIC DNA]</scope>
    <source>
        <strain evidence="12 13">SB22</strain>
    </source>
</reference>
<gene>
    <name evidence="12" type="ORF">N825_35350</name>
</gene>
<dbReference type="GO" id="GO:0006779">
    <property type="term" value="P:porphyrin-containing compound biosynthetic process"/>
    <property type="evidence" value="ECO:0007669"/>
    <property type="project" value="InterPro"/>
</dbReference>
<keyword evidence="13" id="KW-1185">Reference proteome</keyword>
<comment type="function">
    <text evidence="10">Probably acts as a heme chaperone, transferring heme to an unknown acceptor. Binds one molecule of heme per monomer, possibly covalently. Binds 1 [4Fe-4S] cluster. The cluster is coordinated with 3 cysteines and an exchangeable S-adenosyl-L-methionine.</text>
</comment>
<dbReference type="InterPro" id="IPR004559">
    <property type="entry name" value="HemW-like"/>
</dbReference>
<proteinExistence type="inferred from homology"/>
<dbReference type="Pfam" id="PF06969">
    <property type="entry name" value="HemN_C"/>
    <property type="match status" value="1"/>
</dbReference>
<comment type="caution">
    <text evidence="12">The sequence shown here is derived from an EMBL/GenBank/DDBJ whole genome shotgun (WGS) entry which is preliminary data.</text>
</comment>
<evidence type="ECO:0000256" key="7">
    <source>
        <dbReference type="ARBA" id="ARBA00023004"/>
    </source>
</evidence>
<dbReference type="SMART" id="SM00729">
    <property type="entry name" value="Elp3"/>
    <property type="match status" value="1"/>
</dbReference>
<dbReference type="CDD" id="cd01335">
    <property type="entry name" value="Radical_SAM"/>
    <property type="match status" value="1"/>
</dbReference>
<keyword evidence="9 10" id="KW-0143">Chaperone</keyword>
<comment type="subcellular location">
    <subcellularLocation>
        <location evidence="10">Cytoplasm</location>
    </subcellularLocation>
</comment>
<name>W9H765_9PROT</name>
<dbReference type="OrthoDB" id="9808022at2"/>
<dbReference type="InterPro" id="IPR013785">
    <property type="entry name" value="Aldolase_TIM"/>
</dbReference>
<keyword evidence="4 10" id="KW-0349">Heme</keyword>